<dbReference type="Proteomes" id="UP000011910">
    <property type="component" value="Unassembled WGS sequence"/>
</dbReference>
<dbReference type="AlphaFoldDB" id="M7NSF4"/>
<dbReference type="Gene3D" id="2.130.10.10">
    <property type="entry name" value="YVTN repeat-like/Quinoprotein amine dehydrogenase"/>
    <property type="match status" value="1"/>
</dbReference>
<accession>M7NSF4</accession>
<evidence type="ECO:0000313" key="2">
    <source>
        <dbReference type="Proteomes" id="UP000011910"/>
    </source>
</evidence>
<proteinExistence type="predicted"/>
<protein>
    <submittedName>
        <fullName evidence="1">Plant photosystem II stability/assembly factor-like protein</fullName>
    </submittedName>
</protein>
<dbReference type="SUPFAM" id="SSF110296">
    <property type="entry name" value="Oligoxyloglucan reducing end-specific cellobiohydrolase"/>
    <property type="match status" value="1"/>
</dbReference>
<dbReference type="InterPro" id="IPR015943">
    <property type="entry name" value="WD40/YVTN_repeat-like_dom_sf"/>
</dbReference>
<dbReference type="EMBL" id="AODQ01000118">
    <property type="protein sequence ID" value="EMR01409.1"/>
    <property type="molecule type" value="Genomic_DNA"/>
</dbReference>
<gene>
    <name evidence="1" type="ORF">ADICEAN_03470</name>
</gene>
<dbReference type="CDD" id="cd15482">
    <property type="entry name" value="Sialidase_non-viral"/>
    <property type="match status" value="1"/>
</dbReference>
<dbReference type="OrthoDB" id="9813892at2"/>
<evidence type="ECO:0000313" key="1">
    <source>
        <dbReference type="EMBL" id="EMR01409.1"/>
    </source>
</evidence>
<dbReference type="RefSeq" id="WP_009196852.1">
    <property type="nucleotide sequence ID" value="NZ_AODQ01000118.1"/>
</dbReference>
<reference evidence="1 2" key="1">
    <citation type="journal article" date="2013" name="Genome Announc.">
        <title>Draft Genome Sequence of Cesiribacter andamanensis Strain AMV16T, Isolated from a Soil Sample from a Mud Volcano in the Andaman Islands, India.</title>
        <authorList>
            <person name="Shivaji S."/>
            <person name="Ara S."/>
            <person name="Begum Z."/>
            <person name="Srinivas T.N."/>
            <person name="Singh A."/>
            <person name="Kumar Pinnaka A."/>
        </authorList>
    </citation>
    <scope>NUCLEOTIDE SEQUENCE [LARGE SCALE GENOMIC DNA]</scope>
    <source>
        <strain evidence="1 2">AMV16</strain>
    </source>
</reference>
<comment type="caution">
    <text evidence="1">The sequence shown here is derived from an EMBL/GenBank/DDBJ whole genome shotgun (WGS) entry which is preliminary data.</text>
</comment>
<sequence>MHLSATFLKTTALWGTLALLLASCDRDSPTPPSSLDGVNLQFARPGDTLTLQGRFHLAEPEVYLGAVRLPLTKTSHTELRAVIPPEAGSELLQVRGRGDVLDGPLLEIYDSGWRRPFGAGASISHIQFLPGNAALGWAFGRIEGYTHHSLWHTRDGGQSWSRMEQPQLRVPELSQLQPVSASVLWASYYNQVFRSDDGGASWMEMEFELPYIEQIGFLDETTAFAVCRAVQGDRYQFYRTTDGGQHWELLHEQEHYFFRESL</sequence>
<name>M7NSF4_9BACT</name>
<organism evidence="1 2">
    <name type="scientific">Cesiribacter andamanensis AMV16</name>
    <dbReference type="NCBI Taxonomy" id="1279009"/>
    <lineage>
        <taxon>Bacteria</taxon>
        <taxon>Pseudomonadati</taxon>
        <taxon>Bacteroidota</taxon>
        <taxon>Cytophagia</taxon>
        <taxon>Cytophagales</taxon>
        <taxon>Cesiribacteraceae</taxon>
        <taxon>Cesiribacter</taxon>
    </lineage>
</organism>
<keyword evidence="2" id="KW-1185">Reference proteome</keyword>